<dbReference type="InterPro" id="IPR016135">
    <property type="entry name" value="UBQ-conjugating_enzyme/RWD"/>
</dbReference>
<proteinExistence type="predicted"/>
<dbReference type="PANTHER" id="PTHR15955:SF8">
    <property type="entry name" value="RWD DOMAIN-CONTAINING PROTEIN 2B-RELATED"/>
    <property type="match status" value="1"/>
</dbReference>
<dbReference type="EMBL" id="MU004198">
    <property type="protein sequence ID" value="KAF2489720.1"/>
    <property type="molecule type" value="Genomic_DNA"/>
</dbReference>
<sequence>MAASEDDRFAMELELLHAMYPDQITFTEKSKELKFAQDTAALLLRLPESYPSSGIPEVVSASDSYKTDLRNRMKAEIAKLELAEGEESLDAIIPSFMGLLDQNKAAHDNMPAEKQHERIPGSKTVVIWLHHLLATSKRKMALNPAIPGVSGITKPGYPGVMIFSGPVSAVNDHVSTLKQENWQAFQVRYEEEGQLWEFEHLRGVKEVETMGELVKSIEVDGAGRKNEFLQAVGIK</sequence>
<dbReference type="PROSITE" id="PS50908">
    <property type="entry name" value="RWD"/>
    <property type="match status" value="1"/>
</dbReference>
<evidence type="ECO:0000259" key="1">
    <source>
        <dbReference type="PROSITE" id="PS50908"/>
    </source>
</evidence>
<dbReference type="InterPro" id="IPR017359">
    <property type="entry name" value="Phi-like"/>
</dbReference>
<organism evidence="2 3">
    <name type="scientific">Lophium mytilinum</name>
    <dbReference type="NCBI Taxonomy" id="390894"/>
    <lineage>
        <taxon>Eukaryota</taxon>
        <taxon>Fungi</taxon>
        <taxon>Dikarya</taxon>
        <taxon>Ascomycota</taxon>
        <taxon>Pezizomycotina</taxon>
        <taxon>Dothideomycetes</taxon>
        <taxon>Pleosporomycetidae</taxon>
        <taxon>Mytilinidiales</taxon>
        <taxon>Mytilinidiaceae</taxon>
        <taxon>Lophium</taxon>
    </lineage>
</organism>
<reference evidence="2" key="1">
    <citation type="journal article" date="2020" name="Stud. Mycol.">
        <title>101 Dothideomycetes genomes: a test case for predicting lifestyles and emergence of pathogens.</title>
        <authorList>
            <person name="Haridas S."/>
            <person name="Albert R."/>
            <person name="Binder M."/>
            <person name="Bloem J."/>
            <person name="Labutti K."/>
            <person name="Salamov A."/>
            <person name="Andreopoulos B."/>
            <person name="Baker S."/>
            <person name="Barry K."/>
            <person name="Bills G."/>
            <person name="Bluhm B."/>
            <person name="Cannon C."/>
            <person name="Castanera R."/>
            <person name="Culley D."/>
            <person name="Daum C."/>
            <person name="Ezra D."/>
            <person name="Gonzalez J."/>
            <person name="Henrissat B."/>
            <person name="Kuo A."/>
            <person name="Liang C."/>
            <person name="Lipzen A."/>
            <person name="Lutzoni F."/>
            <person name="Magnuson J."/>
            <person name="Mondo S."/>
            <person name="Nolan M."/>
            <person name="Ohm R."/>
            <person name="Pangilinan J."/>
            <person name="Park H.-J."/>
            <person name="Ramirez L."/>
            <person name="Alfaro M."/>
            <person name="Sun H."/>
            <person name="Tritt A."/>
            <person name="Yoshinaga Y."/>
            <person name="Zwiers L.-H."/>
            <person name="Turgeon B."/>
            <person name="Goodwin S."/>
            <person name="Spatafora J."/>
            <person name="Crous P."/>
            <person name="Grigoriev I."/>
        </authorList>
    </citation>
    <scope>NUCLEOTIDE SEQUENCE</scope>
    <source>
        <strain evidence="2">CBS 269.34</strain>
    </source>
</reference>
<name>A0A6A6QCI7_9PEZI</name>
<feature type="domain" description="RWD" evidence="1">
    <location>
        <begin position="11"/>
        <end position="103"/>
    </location>
</feature>
<evidence type="ECO:0000313" key="3">
    <source>
        <dbReference type="Proteomes" id="UP000799750"/>
    </source>
</evidence>
<protein>
    <recommendedName>
        <fullName evidence="1">RWD domain-containing protein</fullName>
    </recommendedName>
</protein>
<evidence type="ECO:0000313" key="2">
    <source>
        <dbReference type="EMBL" id="KAF2489720.1"/>
    </source>
</evidence>
<dbReference type="OrthoDB" id="432412at2759"/>
<dbReference type="InterPro" id="IPR059181">
    <property type="entry name" value="RWDD2A-B_C"/>
</dbReference>
<keyword evidence="3" id="KW-1185">Reference proteome</keyword>
<dbReference type="CDD" id="cd24163">
    <property type="entry name" value="RWDD2_C"/>
    <property type="match status" value="1"/>
</dbReference>
<gene>
    <name evidence="2" type="ORF">BU16DRAFT_518320</name>
</gene>
<accession>A0A6A6QCI7</accession>
<dbReference type="SUPFAM" id="SSF54495">
    <property type="entry name" value="UBC-like"/>
    <property type="match status" value="1"/>
</dbReference>
<dbReference type="InterPro" id="IPR006575">
    <property type="entry name" value="RWD_dom"/>
</dbReference>
<dbReference type="CDD" id="cd11605">
    <property type="entry name" value="RWD_DRWD_ELF-like"/>
    <property type="match status" value="1"/>
</dbReference>
<dbReference type="Proteomes" id="UP000799750">
    <property type="component" value="Unassembled WGS sequence"/>
</dbReference>
<dbReference type="PANTHER" id="PTHR15955">
    <property type="entry name" value="RWD DOMAIN CONTAINING PROTEIN 2"/>
    <property type="match status" value="1"/>
</dbReference>
<dbReference type="AlphaFoldDB" id="A0A6A6QCI7"/>